<sequence>MQSSRKLFKIGLRKQIEIPIASFEDKEEQYYHNMDDQKQCEEQLYCEFKRMSISEQTDEQLSSLKKIKQQQEGENLMFLYQSNQQIMVENINYRSTKHSVEVQEIEIIENSSNIPEEQTIEQFNIIQVDEIDYVNQLSFLKQQTHQKKTKSQFKSFKKNKIDCFSIKHKKISK</sequence>
<dbReference type="OMA" id="ENFMFLY"/>
<evidence type="ECO:0000313" key="1">
    <source>
        <dbReference type="EMBL" id="CAD8151631.1"/>
    </source>
</evidence>
<keyword evidence="2" id="KW-1185">Reference proteome</keyword>
<comment type="caution">
    <text evidence="1">The sequence shown here is derived from an EMBL/GenBank/DDBJ whole genome shotgun (WGS) entry which is preliminary data.</text>
</comment>
<protein>
    <submittedName>
        <fullName evidence="1">Uncharacterized protein</fullName>
    </submittedName>
</protein>
<organism evidence="1 2">
    <name type="scientific">Paramecium octaurelia</name>
    <dbReference type="NCBI Taxonomy" id="43137"/>
    <lineage>
        <taxon>Eukaryota</taxon>
        <taxon>Sar</taxon>
        <taxon>Alveolata</taxon>
        <taxon>Ciliophora</taxon>
        <taxon>Intramacronucleata</taxon>
        <taxon>Oligohymenophorea</taxon>
        <taxon>Peniculida</taxon>
        <taxon>Parameciidae</taxon>
        <taxon>Paramecium</taxon>
    </lineage>
</organism>
<dbReference type="OrthoDB" id="310398at2759"/>
<evidence type="ECO:0000313" key="2">
    <source>
        <dbReference type="Proteomes" id="UP000683925"/>
    </source>
</evidence>
<accession>A0A8S1TBS6</accession>
<reference evidence="1" key="1">
    <citation type="submission" date="2021-01" db="EMBL/GenBank/DDBJ databases">
        <authorList>
            <consortium name="Genoscope - CEA"/>
            <person name="William W."/>
        </authorList>
    </citation>
    <scope>NUCLEOTIDE SEQUENCE</scope>
</reference>
<dbReference type="AlphaFoldDB" id="A0A8S1TBS6"/>
<name>A0A8S1TBS6_PAROT</name>
<gene>
    <name evidence="1" type="ORF">POCTA_138.1.T0250204</name>
</gene>
<dbReference type="EMBL" id="CAJJDP010000025">
    <property type="protein sequence ID" value="CAD8151631.1"/>
    <property type="molecule type" value="Genomic_DNA"/>
</dbReference>
<proteinExistence type="predicted"/>
<dbReference type="Proteomes" id="UP000683925">
    <property type="component" value="Unassembled WGS sequence"/>
</dbReference>